<feature type="compositionally biased region" description="Polar residues" evidence="1">
    <location>
        <begin position="136"/>
        <end position="145"/>
    </location>
</feature>
<accession>A0A5B9E7Q1</accession>
<dbReference type="Pfam" id="PF00691">
    <property type="entry name" value="OmpA"/>
    <property type="match status" value="1"/>
</dbReference>
<evidence type="ECO:0000256" key="1">
    <source>
        <dbReference type="SAM" id="MobiDB-lite"/>
    </source>
</evidence>
<feature type="compositionally biased region" description="Polar residues" evidence="1">
    <location>
        <begin position="29"/>
        <end position="55"/>
    </location>
</feature>
<reference evidence="4 5" key="1">
    <citation type="submission" date="2019-08" db="EMBL/GenBank/DDBJ databases">
        <title>Complete genome sequence of Terriglobus albidus strain ORNL.</title>
        <authorList>
            <person name="Podar M."/>
        </authorList>
    </citation>
    <scope>NUCLEOTIDE SEQUENCE [LARGE SCALE GENOMIC DNA]</scope>
    <source>
        <strain evidence="4 5">ORNL</strain>
    </source>
</reference>
<dbReference type="KEGG" id="talb:FTW19_00625"/>
<dbReference type="Gene3D" id="3.30.1330.60">
    <property type="entry name" value="OmpA-like domain"/>
    <property type="match status" value="1"/>
</dbReference>
<feature type="region of interest" description="Disordered" evidence="1">
    <location>
        <begin position="113"/>
        <end position="145"/>
    </location>
</feature>
<feature type="region of interest" description="Disordered" evidence="1">
    <location>
        <begin position="270"/>
        <end position="293"/>
    </location>
</feature>
<feature type="region of interest" description="Disordered" evidence="1">
    <location>
        <begin position="29"/>
        <end position="60"/>
    </location>
</feature>
<feature type="domain" description="OmpA-like" evidence="3">
    <location>
        <begin position="168"/>
        <end position="247"/>
    </location>
</feature>
<evidence type="ECO:0000313" key="4">
    <source>
        <dbReference type="EMBL" id="QEE26640.1"/>
    </source>
</evidence>
<feature type="chain" id="PRO_5022872530" evidence="2">
    <location>
        <begin position="26"/>
        <end position="293"/>
    </location>
</feature>
<feature type="compositionally biased region" description="Low complexity" evidence="1">
    <location>
        <begin position="271"/>
        <end position="293"/>
    </location>
</feature>
<evidence type="ECO:0000313" key="5">
    <source>
        <dbReference type="Proteomes" id="UP000321820"/>
    </source>
</evidence>
<dbReference type="Proteomes" id="UP000321820">
    <property type="component" value="Chromosome"/>
</dbReference>
<feature type="signal peptide" evidence="2">
    <location>
        <begin position="1"/>
        <end position="25"/>
    </location>
</feature>
<proteinExistence type="predicted"/>
<gene>
    <name evidence="4" type="ORF">FTW19_00625</name>
</gene>
<dbReference type="SUPFAM" id="SSF103088">
    <property type="entry name" value="OmpA-like"/>
    <property type="match status" value="1"/>
</dbReference>
<dbReference type="OrthoDB" id="118502at2"/>
<keyword evidence="5" id="KW-1185">Reference proteome</keyword>
<dbReference type="RefSeq" id="WP_147645778.1">
    <property type="nucleotide sequence ID" value="NZ_CP042806.1"/>
</dbReference>
<dbReference type="EMBL" id="CP042806">
    <property type="protein sequence ID" value="QEE26640.1"/>
    <property type="molecule type" value="Genomic_DNA"/>
</dbReference>
<name>A0A5B9E7Q1_9BACT</name>
<feature type="compositionally biased region" description="Basic and acidic residues" evidence="1">
    <location>
        <begin position="120"/>
        <end position="133"/>
    </location>
</feature>
<evidence type="ECO:0000256" key="2">
    <source>
        <dbReference type="SAM" id="SignalP"/>
    </source>
</evidence>
<dbReference type="InterPro" id="IPR036737">
    <property type="entry name" value="OmpA-like_sf"/>
</dbReference>
<evidence type="ECO:0000259" key="3">
    <source>
        <dbReference type="Pfam" id="PF00691"/>
    </source>
</evidence>
<keyword evidence="2" id="KW-0732">Signal</keyword>
<sequence>MKYARAFSGLSAVVLTGALAFPAYAQQNSTASPAQGQKQDATDNTTYATGQPLQTESKEGFWGHVNPFARKKWVHRQVDPVKDRVNELDQLQAKNANDIRDVDSRATAGINKAQSAADLADQHAQDAGNRADKANQVASSASTRTDALHGTVQNLDQFNKVSDSSIPFAKGSTKLGPKGKAELDAVAEKLATEKGYIIEVQGYSGSGVASSQAMADSVVRYLVTEHQVPVYRIYRSGLGRNTAKAEEGQEKPIRNGVYVSLMHNSIASMDSKSATAAPATPVTGTSTPDTSNR</sequence>
<dbReference type="InterPro" id="IPR006665">
    <property type="entry name" value="OmpA-like"/>
</dbReference>
<dbReference type="AlphaFoldDB" id="A0A5B9E7Q1"/>
<protein>
    <submittedName>
        <fullName evidence="4">OmpA family protein</fullName>
    </submittedName>
</protein>
<organism evidence="4 5">
    <name type="scientific">Terriglobus albidus</name>
    <dbReference type="NCBI Taxonomy" id="1592106"/>
    <lineage>
        <taxon>Bacteria</taxon>
        <taxon>Pseudomonadati</taxon>
        <taxon>Acidobacteriota</taxon>
        <taxon>Terriglobia</taxon>
        <taxon>Terriglobales</taxon>
        <taxon>Acidobacteriaceae</taxon>
        <taxon>Terriglobus</taxon>
    </lineage>
</organism>